<keyword evidence="1" id="KW-0472">Membrane</keyword>
<dbReference type="RefSeq" id="WP_372127086.1">
    <property type="nucleotide sequence ID" value="NZ_JBFSSG010000169.1"/>
</dbReference>
<evidence type="ECO:0000256" key="1">
    <source>
        <dbReference type="SAM" id="Phobius"/>
    </source>
</evidence>
<proteinExistence type="predicted"/>
<sequence>MLERLSANLQNNPKVIIGMFGVTILSTIMTVVLGWADFYNDYLSKSITIPIWLVLLLVVFAIVTWIMIKPVPNKELKELELVEGKPFGVQQVTLDGRIFRRCEFHGSELIINGEHIFKLENNDFNDSRFTFGGSASMTIAVLTEMYSDPAFRPLVDQTLKNIQLGKTPISTPVGKVG</sequence>
<accession>A0ABV4N622</accession>
<evidence type="ECO:0000313" key="2">
    <source>
        <dbReference type="EMBL" id="MEZ8724662.1"/>
    </source>
</evidence>
<name>A0ABV4N622_9VIBR</name>
<keyword evidence="1" id="KW-0812">Transmembrane</keyword>
<dbReference type="Proteomes" id="UP001570071">
    <property type="component" value="Unassembled WGS sequence"/>
</dbReference>
<reference evidence="2 3" key="1">
    <citation type="journal article" date="2024" name="ISME J.">
        <title>Tailless and filamentous prophages are predominant in marine Vibrio.</title>
        <authorList>
            <person name="Steensen K."/>
            <person name="Seneca J."/>
            <person name="Bartlau N."/>
            <person name="Yu X.A."/>
            <person name="Hussain F.A."/>
            <person name="Polz M.F."/>
        </authorList>
    </citation>
    <scope>NUCLEOTIDE SEQUENCE [LARGE SCALE GENOMIC DNA]</scope>
    <source>
        <strain evidence="2 3">10N.239.312.F12</strain>
    </source>
</reference>
<evidence type="ECO:0000313" key="3">
    <source>
        <dbReference type="Proteomes" id="UP001570071"/>
    </source>
</evidence>
<organism evidence="2 3">
    <name type="scientific">Vibrio pomeroyi</name>
    <dbReference type="NCBI Taxonomy" id="198832"/>
    <lineage>
        <taxon>Bacteria</taxon>
        <taxon>Pseudomonadati</taxon>
        <taxon>Pseudomonadota</taxon>
        <taxon>Gammaproteobacteria</taxon>
        <taxon>Vibrionales</taxon>
        <taxon>Vibrionaceae</taxon>
        <taxon>Vibrio</taxon>
    </lineage>
</organism>
<feature type="transmembrane region" description="Helical" evidence="1">
    <location>
        <begin position="47"/>
        <end position="68"/>
    </location>
</feature>
<keyword evidence="3" id="KW-1185">Reference proteome</keyword>
<gene>
    <name evidence="2" type="ORF">AB6D66_26835</name>
</gene>
<comment type="caution">
    <text evidence="2">The sequence shown here is derived from an EMBL/GenBank/DDBJ whole genome shotgun (WGS) entry which is preliminary data.</text>
</comment>
<protein>
    <submittedName>
        <fullName evidence="2">Uncharacterized protein</fullName>
    </submittedName>
</protein>
<keyword evidence="1" id="KW-1133">Transmembrane helix</keyword>
<dbReference type="EMBL" id="JBFSSG010000169">
    <property type="protein sequence ID" value="MEZ8724662.1"/>
    <property type="molecule type" value="Genomic_DNA"/>
</dbReference>
<feature type="transmembrane region" description="Helical" evidence="1">
    <location>
        <begin position="15"/>
        <end position="35"/>
    </location>
</feature>